<dbReference type="EMBL" id="KB031158">
    <property type="protein sequence ID" value="ELK00256.1"/>
    <property type="molecule type" value="Genomic_DNA"/>
</dbReference>
<reference evidence="11" key="1">
    <citation type="journal article" date="2013" name="Science">
        <title>Comparative analysis of bat genomes provides insight into the evolution of flight and immunity.</title>
        <authorList>
            <person name="Zhang G."/>
            <person name="Cowled C."/>
            <person name="Shi Z."/>
            <person name="Huang Z."/>
            <person name="Bishop-Lilly K.A."/>
            <person name="Fang X."/>
            <person name="Wynne J.W."/>
            <person name="Xiong Z."/>
            <person name="Baker M.L."/>
            <person name="Zhao W."/>
            <person name="Tachedjian M."/>
            <person name="Zhu Y."/>
            <person name="Zhou P."/>
            <person name="Jiang X."/>
            <person name="Ng J."/>
            <person name="Yang L."/>
            <person name="Wu L."/>
            <person name="Xiao J."/>
            <person name="Feng Y."/>
            <person name="Chen Y."/>
            <person name="Sun X."/>
            <person name="Zhang Y."/>
            <person name="Marsh G.A."/>
            <person name="Crameri G."/>
            <person name="Broder C.C."/>
            <person name="Frey K.G."/>
            <person name="Wang L.F."/>
            <person name="Wang J."/>
        </authorList>
    </citation>
    <scope>NUCLEOTIDE SEQUENCE [LARGE SCALE GENOMIC DNA]</scope>
</reference>
<feature type="transmembrane region" description="Helical" evidence="9">
    <location>
        <begin position="378"/>
        <end position="398"/>
    </location>
</feature>
<protein>
    <recommendedName>
        <fullName evidence="7">Adenosine 3'-phospho 5'-phosphosulfate transporter 1</fullName>
    </recommendedName>
</protein>
<evidence type="ECO:0000256" key="8">
    <source>
        <dbReference type="SAM" id="MobiDB-lite"/>
    </source>
</evidence>
<dbReference type="InterPro" id="IPR037185">
    <property type="entry name" value="EmrE-like"/>
</dbReference>
<keyword evidence="3" id="KW-0813">Transport</keyword>
<evidence type="ECO:0000256" key="4">
    <source>
        <dbReference type="ARBA" id="ARBA00022692"/>
    </source>
</evidence>
<evidence type="ECO:0000256" key="9">
    <source>
        <dbReference type="SAM" id="Phobius"/>
    </source>
</evidence>
<evidence type="ECO:0000256" key="1">
    <source>
        <dbReference type="ARBA" id="ARBA00004141"/>
    </source>
</evidence>
<dbReference type="AlphaFoldDB" id="L5JNB1"/>
<sequence length="573" mass="62157">MGSEGTELLAQPKKGDVFLSENGNERKCSGCGTSMSPSLGCQWSLLPPPLVVRAKSDDQAAGGIGLGSPRLPCPGHRVASPSAPRGGAVAQQRPGALRGRGGGRRGGRGEGGRQEDLCTSASRWLAGCFWRRRRERRERVARGPAFPGPLRPTRPGPWISGGGLRDESTWWAVVVLAALPSLGTGGENPEAPPESWTPLWFLRFLVNAAGYASFMVPGYLLVQYFRRKNYLETGRGLCFPLVKACVFGNEPKASDEVPLSPRTEPAETTPTWQALKLLFCAVGLQVGERFTDSQFLVLMNRVLALIVAGVYCLLCKQPRHGAPMYRYSFASLSNVLSSWCQYEALKFVSFPTQVLAKASKVIPVMLMGKLVSRRSYEYWEYLTAGLISIGVSMFLLSSGPEPRSSPATTVSGLILLAGYIAFDSFTSNWQDALFAYKMSSVQMMFGVNFFSCLFTVGSLLEQGALLEGTRFMGRHSEFAAHALLLSVCSACGQLFIFYTIGQFGAAVFTIIMTLRQAFAILLSCLLYGHTITVVGGLGVAVVFAALLLRVYARGRLKQRGKKAVPVESPVQKV</sequence>
<feature type="transmembrane region" description="Helical" evidence="9">
    <location>
        <begin position="443"/>
        <end position="466"/>
    </location>
</feature>
<dbReference type="SUPFAM" id="SSF103481">
    <property type="entry name" value="Multidrug resistance efflux transporter EmrE"/>
    <property type="match status" value="1"/>
</dbReference>
<feature type="transmembrane region" description="Helical" evidence="9">
    <location>
        <begin position="534"/>
        <end position="552"/>
    </location>
</feature>
<feature type="transmembrane region" description="Helical" evidence="9">
    <location>
        <begin position="404"/>
        <end position="422"/>
    </location>
</feature>
<dbReference type="InParanoid" id="L5JNB1"/>
<dbReference type="eggNOG" id="KOG1581">
    <property type="taxonomic scope" value="Eukaryota"/>
</dbReference>
<comment type="similarity">
    <text evidence="2">Belongs to the nucleotide-sugar transporter family. SLC35B subfamily.</text>
</comment>
<dbReference type="GO" id="GO:0000139">
    <property type="term" value="C:Golgi membrane"/>
    <property type="evidence" value="ECO:0007669"/>
    <property type="project" value="TreeGrafter"/>
</dbReference>
<keyword evidence="6 9" id="KW-0472">Membrane</keyword>
<dbReference type="GO" id="GO:0005789">
    <property type="term" value="C:endoplasmic reticulum membrane"/>
    <property type="evidence" value="ECO:0007669"/>
    <property type="project" value="TreeGrafter"/>
</dbReference>
<keyword evidence="5 9" id="KW-1133">Transmembrane helix</keyword>
<gene>
    <name evidence="10" type="ORF">PAL_GLEAN10025378</name>
</gene>
<comment type="subcellular location">
    <subcellularLocation>
        <location evidence="1">Membrane</location>
        <topology evidence="1">Multi-pass membrane protein</topology>
    </subcellularLocation>
</comment>
<name>L5JNB1_PTEAL</name>
<evidence type="ECO:0000256" key="7">
    <source>
        <dbReference type="ARBA" id="ARBA00039668"/>
    </source>
</evidence>
<dbReference type="STRING" id="9402.L5JNB1"/>
<dbReference type="Pfam" id="PF08449">
    <property type="entry name" value="UAA"/>
    <property type="match status" value="1"/>
</dbReference>
<evidence type="ECO:0000256" key="2">
    <source>
        <dbReference type="ARBA" id="ARBA00010694"/>
    </source>
</evidence>
<accession>L5JNB1</accession>
<dbReference type="GO" id="GO:0046964">
    <property type="term" value="F:3'-phosphoadenosine 5'-phosphosulfate transmembrane transporter activity"/>
    <property type="evidence" value="ECO:0007669"/>
    <property type="project" value="TreeGrafter"/>
</dbReference>
<proteinExistence type="inferred from homology"/>
<feature type="transmembrane region" description="Helical" evidence="9">
    <location>
        <begin position="478"/>
        <end position="498"/>
    </location>
</feature>
<dbReference type="InterPro" id="IPR013657">
    <property type="entry name" value="SCL35B1-4/HUT1"/>
</dbReference>
<evidence type="ECO:0000256" key="6">
    <source>
        <dbReference type="ARBA" id="ARBA00023136"/>
    </source>
</evidence>
<feature type="transmembrane region" description="Helical" evidence="9">
    <location>
        <begin position="505"/>
        <end position="528"/>
    </location>
</feature>
<keyword evidence="4 9" id="KW-0812">Transmembrane</keyword>
<dbReference type="PANTHER" id="PTHR10778:SF13">
    <property type="entry name" value="ADENOSINE 3'-PHOSPHO 5'-PHOSPHOSULFATE TRANSPORTER 1"/>
    <property type="match status" value="1"/>
</dbReference>
<dbReference type="Proteomes" id="UP000010552">
    <property type="component" value="Unassembled WGS sequence"/>
</dbReference>
<dbReference type="PANTHER" id="PTHR10778">
    <property type="entry name" value="SOLUTE CARRIER FAMILY 35 MEMBER B"/>
    <property type="match status" value="1"/>
</dbReference>
<evidence type="ECO:0000256" key="5">
    <source>
        <dbReference type="ARBA" id="ARBA00022989"/>
    </source>
</evidence>
<evidence type="ECO:0000313" key="10">
    <source>
        <dbReference type="EMBL" id="ELK00256.1"/>
    </source>
</evidence>
<evidence type="ECO:0000256" key="3">
    <source>
        <dbReference type="ARBA" id="ARBA00022448"/>
    </source>
</evidence>
<dbReference type="FunCoup" id="L5JNB1">
    <property type="interactions" value="1613"/>
</dbReference>
<evidence type="ECO:0000313" key="11">
    <source>
        <dbReference type="Proteomes" id="UP000010552"/>
    </source>
</evidence>
<feature type="region of interest" description="Disordered" evidence="8">
    <location>
        <begin position="78"/>
        <end position="115"/>
    </location>
</feature>
<organism evidence="10 11">
    <name type="scientific">Pteropus alecto</name>
    <name type="common">Black flying fox</name>
    <dbReference type="NCBI Taxonomy" id="9402"/>
    <lineage>
        <taxon>Eukaryota</taxon>
        <taxon>Metazoa</taxon>
        <taxon>Chordata</taxon>
        <taxon>Craniata</taxon>
        <taxon>Vertebrata</taxon>
        <taxon>Euteleostomi</taxon>
        <taxon>Mammalia</taxon>
        <taxon>Eutheria</taxon>
        <taxon>Laurasiatheria</taxon>
        <taxon>Chiroptera</taxon>
        <taxon>Yinpterochiroptera</taxon>
        <taxon>Pteropodoidea</taxon>
        <taxon>Pteropodidae</taxon>
        <taxon>Pteropodinae</taxon>
        <taxon>Pteropus</taxon>
    </lineage>
</organism>
<keyword evidence="11" id="KW-1185">Reference proteome</keyword>